<organism evidence="1 2">
    <name type="scientific">Leptospira idonii</name>
    <dbReference type="NCBI Taxonomy" id="1193500"/>
    <lineage>
        <taxon>Bacteria</taxon>
        <taxon>Pseudomonadati</taxon>
        <taxon>Spirochaetota</taxon>
        <taxon>Spirochaetia</taxon>
        <taxon>Leptospirales</taxon>
        <taxon>Leptospiraceae</taxon>
        <taxon>Leptospira</taxon>
    </lineage>
</organism>
<evidence type="ECO:0000313" key="1">
    <source>
        <dbReference type="EMBL" id="TGN19471.1"/>
    </source>
</evidence>
<sequence>MFYCLLEIDRELAQILSEKHLDLGLILRLALWGLRLPKQSHWQRSESSPLHHERVSLSRFDFFTLYSRSFENEVDPNLLLSYAFTEALLDILRL</sequence>
<dbReference type="Proteomes" id="UP000298058">
    <property type="component" value="Unassembled WGS sequence"/>
</dbReference>
<comment type="caution">
    <text evidence="1">The sequence shown here is derived from an EMBL/GenBank/DDBJ whole genome shotgun (WGS) entry which is preliminary data.</text>
</comment>
<dbReference type="EMBL" id="RQHW01000031">
    <property type="protein sequence ID" value="TGN19471.1"/>
    <property type="molecule type" value="Genomic_DNA"/>
</dbReference>
<protein>
    <recommendedName>
        <fullName evidence="3">DUF1564 family protein</fullName>
    </recommendedName>
</protein>
<name>A0A4R9M0L2_9LEPT</name>
<evidence type="ECO:0008006" key="3">
    <source>
        <dbReference type="Google" id="ProtNLM"/>
    </source>
</evidence>
<accession>A0A4R9M0L2</accession>
<reference evidence="1" key="1">
    <citation type="journal article" date="2019" name="PLoS Negl. Trop. Dis.">
        <title>Revisiting the worldwide diversity of Leptospira species in the environment.</title>
        <authorList>
            <person name="Vincent A.T."/>
            <person name="Schiettekatte O."/>
            <person name="Bourhy P."/>
            <person name="Veyrier F.J."/>
            <person name="Picardeau M."/>
        </authorList>
    </citation>
    <scope>NUCLEOTIDE SEQUENCE [LARGE SCALE GENOMIC DNA]</scope>
    <source>
        <strain evidence="1">201300427</strain>
    </source>
</reference>
<proteinExistence type="predicted"/>
<gene>
    <name evidence="1" type="ORF">EHS15_09055</name>
</gene>
<keyword evidence="2" id="KW-1185">Reference proteome</keyword>
<dbReference type="RefSeq" id="WP_135760233.1">
    <property type="nucleotide sequence ID" value="NZ_RQHW01000031.1"/>
</dbReference>
<evidence type="ECO:0000313" key="2">
    <source>
        <dbReference type="Proteomes" id="UP000298058"/>
    </source>
</evidence>
<dbReference type="OrthoDB" id="338710at2"/>
<dbReference type="AlphaFoldDB" id="A0A4R9M0L2"/>